<dbReference type="SUPFAM" id="SSF56601">
    <property type="entry name" value="beta-lactamase/transpeptidase-like"/>
    <property type="match status" value="1"/>
</dbReference>
<dbReference type="InterPro" id="IPR012338">
    <property type="entry name" value="Beta-lactam/transpept-like"/>
</dbReference>
<feature type="non-terminal residue" evidence="2">
    <location>
        <position position="196"/>
    </location>
</feature>
<proteinExistence type="predicted"/>
<accession>A0A382Q8E9</accession>
<dbReference type="PANTHER" id="PTHR43283:SF3">
    <property type="entry name" value="BETA-LACTAMASE FAMILY PROTEIN (AFU_ORTHOLOGUE AFUA_5G07500)"/>
    <property type="match status" value="1"/>
</dbReference>
<dbReference type="InterPro" id="IPR050789">
    <property type="entry name" value="Diverse_Enzym_Activities"/>
</dbReference>
<dbReference type="EMBL" id="UINC01112716">
    <property type="protein sequence ID" value="SVC81853.1"/>
    <property type="molecule type" value="Genomic_DNA"/>
</dbReference>
<name>A0A382Q8E9_9ZZZZ</name>
<dbReference type="Pfam" id="PF00144">
    <property type="entry name" value="Beta-lactamase"/>
    <property type="match status" value="1"/>
</dbReference>
<dbReference type="Gene3D" id="3.40.710.10">
    <property type="entry name" value="DD-peptidase/beta-lactamase superfamily"/>
    <property type="match status" value="1"/>
</dbReference>
<evidence type="ECO:0000313" key="2">
    <source>
        <dbReference type="EMBL" id="SVC81853.1"/>
    </source>
</evidence>
<dbReference type="PANTHER" id="PTHR43283">
    <property type="entry name" value="BETA-LACTAMASE-RELATED"/>
    <property type="match status" value="1"/>
</dbReference>
<protein>
    <recommendedName>
        <fullName evidence="1">Beta-lactamase-related domain-containing protein</fullName>
    </recommendedName>
</protein>
<dbReference type="AlphaFoldDB" id="A0A382Q8E9"/>
<reference evidence="2" key="1">
    <citation type="submission" date="2018-05" db="EMBL/GenBank/DDBJ databases">
        <authorList>
            <person name="Lanie J.A."/>
            <person name="Ng W.-L."/>
            <person name="Kazmierczak K.M."/>
            <person name="Andrzejewski T.M."/>
            <person name="Davidsen T.M."/>
            <person name="Wayne K.J."/>
            <person name="Tettelin H."/>
            <person name="Glass J.I."/>
            <person name="Rusch D."/>
            <person name="Podicherti R."/>
            <person name="Tsui H.-C.T."/>
            <person name="Winkler M.E."/>
        </authorList>
    </citation>
    <scope>NUCLEOTIDE SEQUENCE</scope>
</reference>
<organism evidence="2">
    <name type="scientific">marine metagenome</name>
    <dbReference type="NCBI Taxonomy" id="408172"/>
    <lineage>
        <taxon>unclassified sequences</taxon>
        <taxon>metagenomes</taxon>
        <taxon>ecological metagenomes</taxon>
    </lineage>
</organism>
<gene>
    <name evidence="2" type="ORF">METZ01_LOCUS334707</name>
</gene>
<evidence type="ECO:0000259" key="1">
    <source>
        <dbReference type="Pfam" id="PF00144"/>
    </source>
</evidence>
<feature type="domain" description="Beta-lactamase-related" evidence="1">
    <location>
        <begin position="19"/>
        <end position="193"/>
    </location>
</feature>
<dbReference type="InterPro" id="IPR001466">
    <property type="entry name" value="Beta-lactam-related"/>
</dbReference>
<sequence length="196" mass="22091">MGLSPARLTALDEYLRTNYIEKQKYTGVLTGIYRQGELVHCSPLGFRDVDNKRPVERDTIFRIYSMSKPITSIALMTLYEKGLFQLDDPVSNYIPQFSDLMVFSSGSFGDFQTTRPDREMTVRDLLSHQSGLTYGFVNRTNVDRAYRDAGIGGIKIGGTLETMVNSLAQIPLEFSPGTRWNYSVSTDVCGYLIQVL</sequence>